<accession>A0A225AC39</accession>
<evidence type="ECO:0000256" key="3">
    <source>
        <dbReference type="PIRSR" id="PIRSR610300-51"/>
    </source>
</evidence>
<protein>
    <recommendedName>
        <fullName evidence="2">cysteine dioxygenase</fullName>
        <ecNumber evidence="2">1.13.11.20</ecNumber>
    </recommendedName>
</protein>
<feature type="binding site" evidence="3">
    <location>
        <position position="304"/>
    </location>
    <ligand>
        <name>Fe cation</name>
        <dbReference type="ChEBI" id="CHEBI:24875"/>
        <note>catalytic</note>
    </ligand>
</feature>
<comment type="caution">
    <text evidence="4">The sequence shown here is derived from an EMBL/GenBank/DDBJ whole genome shotgun (WGS) entry which is preliminary data.</text>
</comment>
<keyword evidence="3" id="KW-0479">Metal-binding</keyword>
<dbReference type="Gene3D" id="2.60.120.10">
    <property type="entry name" value="Jelly Rolls"/>
    <property type="match status" value="1"/>
</dbReference>
<dbReference type="OrthoDB" id="543511at2759"/>
<dbReference type="InterPro" id="IPR014710">
    <property type="entry name" value="RmlC-like_jellyroll"/>
</dbReference>
<evidence type="ECO:0000313" key="5">
    <source>
        <dbReference type="Proteomes" id="UP000214365"/>
    </source>
</evidence>
<dbReference type="EC" id="1.13.11.20" evidence="2"/>
<feature type="binding site" evidence="3">
    <location>
        <position position="306"/>
    </location>
    <ligand>
        <name>Fe cation</name>
        <dbReference type="ChEBI" id="CHEBI:24875"/>
        <note>catalytic</note>
    </ligand>
</feature>
<dbReference type="SUPFAM" id="SSF51182">
    <property type="entry name" value="RmlC-like cupins"/>
    <property type="match status" value="1"/>
</dbReference>
<dbReference type="GeneID" id="31007834"/>
<dbReference type="AlphaFoldDB" id="A0A225AC39"/>
<evidence type="ECO:0000256" key="2">
    <source>
        <dbReference type="ARBA" id="ARBA00013133"/>
    </source>
</evidence>
<dbReference type="CDD" id="cd10548">
    <property type="entry name" value="cupin_CDO"/>
    <property type="match status" value="1"/>
</dbReference>
<organism evidence="4 5">
    <name type="scientific">Talaromyces atroroseus</name>
    <dbReference type="NCBI Taxonomy" id="1441469"/>
    <lineage>
        <taxon>Eukaryota</taxon>
        <taxon>Fungi</taxon>
        <taxon>Dikarya</taxon>
        <taxon>Ascomycota</taxon>
        <taxon>Pezizomycotina</taxon>
        <taxon>Eurotiomycetes</taxon>
        <taxon>Eurotiomycetidae</taxon>
        <taxon>Eurotiales</taxon>
        <taxon>Trichocomaceae</taxon>
        <taxon>Talaromyces</taxon>
        <taxon>Talaromyces sect. Trachyspermi</taxon>
    </lineage>
</organism>
<dbReference type="Proteomes" id="UP000214365">
    <property type="component" value="Unassembled WGS sequence"/>
</dbReference>
<dbReference type="InterPro" id="IPR011051">
    <property type="entry name" value="RmlC_Cupin_sf"/>
</dbReference>
<dbReference type="EMBL" id="LFMY01000014">
    <property type="protein sequence ID" value="OKL56393.1"/>
    <property type="molecule type" value="Genomic_DNA"/>
</dbReference>
<comment type="similarity">
    <text evidence="1">Belongs to the cysteine dioxygenase family.</text>
</comment>
<dbReference type="InterPro" id="IPR010300">
    <property type="entry name" value="CDO_1"/>
</dbReference>
<keyword evidence="5" id="KW-1185">Reference proteome</keyword>
<proteinExistence type="inferred from homology"/>
<evidence type="ECO:0000256" key="1">
    <source>
        <dbReference type="ARBA" id="ARBA00006622"/>
    </source>
</evidence>
<gene>
    <name evidence="4" type="ORF">UA08_08078</name>
</gene>
<dbReference type="GO" id="GO:0017172">
    <property type="term" value="F:cysteine dioxygenase activity"/>
    <property type="evidence" value="ECO:0007669"/>
    <property type="project" value="UniProtKB-EC"/>
</dbReference>
<evidence type="ECO:0000313" key="4">
    <source>
        <dbReference type="EMBL" id="OKL56393.1"/>
    </source>
</evidence>
<keyword evidence="3" id="KW-0408">Iron</keyword>
<name>A0A225AC39_TALAT</name>
<reference evidence="4 5" key="1">
    <citation type="submission" date="2015-06" db="EMBL/GenBank/DDBJ databases">
        <title>Talaromyces atroroseus IBT 11181 draft genome.</title>
        <authorList>
            <person name="Rasmussen K.B."/>
            <person name="Rasmussen S."/>
            <person name="Petersen B."/>
            <person name="Sicheritz-Ponten T."/>
            <person name="Mortensen U.H."/>
            <person name="Thrane U."/>
        </authorList>
    </citation>
    <scope>NUCLEOTIDE SEQUENCE [LARGE SCALE GENOMIC DNA]</scope>
    <source>
        <strain evidence="4 5">IBT 11181</strain>
    </source>
</reference>
<dbReference type="RefSeq" id="XP_020116514.1">
    <property type="nucleotide sequence ID" value="XM_020263281.1"/>
</dbReference>
<feature type="binding site" evidence="3">
    <location>
        <position position="359"/>
    </location>
    <ligand>
        <name>Fe cation</name>
        <dbReference type="ChEBI" id="CHEBI:24875"/>
        <note>catalytic</note>
    </ligand>
</feature>
<sequence length="429" mass="48565">MANALDFYDPFWESPASKREFQYEHGSFAWASMPVGTEVLAIVGQGTIAVKSNTTESVKICVKTGDSYPMLTLNITQSTVAFTKKDSDTEEATLPYTLERAEGNPYIPAATPDDGTVYWLSIDRSNCVLRYGKYYTCKALTLLEVRLNAQPGAWLEKLTSVEVHDGSSKPQIKISRLPVTMDLPPLVVTNEAVSLRQLDLAQVTTWANLPSACQNLYHNVAGKNITLESSDFKDFADAIHRSVTTPGYWGHDLLKKKCKNPINPDPEEFMYKYLRVTIGSNKGNSPGIPYVMEVWPPKHMSPIHDHGDACAVIRVLSGTIQCTWYDALIQGFEPIKLGNEVLLKKDQITWLGENQYQIHALKNTMDKTCVTLQCYEFPHDNDVHEEKFRYIDSTTKNKKNFVPNSDCTFEEFYKYIKWEWTYKGPHSKA</sequence>
<dbReference type="GO" id="GO:0005506">
    <property type="term" value="F:iron ion binding"/>
    <property type="evidence" value="ECO:0007669"/>
    <property type="project" value="InterPro"/>
</dbReference>
<dbReference type="Pfam" id="PF05995">
    <property type="entry name" value="CDO_I"/>
    <property type="match status" value="1"/>
</dbReference>